<accession>A0ACC5T4B7</accession>
<sequence>MSGPSFPCQDPSGASGKNEVGEQNARFKGRRCLRIDHSLLGRPLISPKRAAWLLHFDRLLGSTSISLSVARGDVIERSGEAVLVDAPFGLLPLGEGRRPSGEFKLDLDQRTIPSCIADQGLKKGAFKQQPPRLPTRAEVMTERHAGKFVPKFTPSAMPDWRETSLEGRPSPPANSSTG</sequence>
<proteinExistence type="predicted"/>
<evidence type="ECO:0000313" key="1">
    <source>
        <dbReference type="EMBL" id="MBP1875962.1"/>
    </source>
</evidence>
<organism evidence="1 2">
    <name type="scientific">Ensifer adhaerens</name>
    <name type="common">Sinorhizobium morelense</name>
    <dbReference type="NCBI Taxonomy" id="106592"/>
    <lineage>
        <taxon>Bacteria</taxon>
        <taxon>Pseudomonadati</taxon>
        <taxon>Pseudomonadota</taxon>
        <taxon>Alphaproteobacteria</taxon>
        <taxon>Hyphomicrobiales</taxon>
        <taxon>Rhizobiaceae</taxon>
        <taxon>Sinorhizobium/Ensifer group</taxon>
        <taxon>Ensifer</taxon>
    </lineage>
</organism>
<comment type="caution">
    <text evidence="1">The sequence shown here is derived from an EMBL/GenBank/DDBJ whole genome shotgun (WGS) entry which is preliminary data.</text>
</comment>
<protein>
    <submittedName>
        <fullName evidence="1">Uncharacterized protein</fullName>
    </submittedName>
</protein>
<dbReference type="Proteomes" id="UP000823773">
    <property type="component" value="Unassembled WGS sequence"/>
</dbReference>
<name>A0ACC5T4B7_ENSAD</name>
<evidence type="ECO:0000313" key="2">
    <source>
        <dbReference type="Proteomes" id="UP000823773"/>
    </source>
</evidence>
<gene>
    <name evidence="1" type="ORF">J2Z19_005710</name>
</gene>
<reference evidence="1" key="1">
    <citation type="submission" date="2021-03" db="EMBL/GenBank/DDBJ databases">
        <title>Genomic Encyclopedia of Type Strains, Phase IV (KMG-IV): sequencing the most valuable type-strain genomes for metagenomic binning, comparative biology and taxonomic classification.</title>
        <authorList>
            <person name="Goeker M."/>
        </authorList>
    </citation>
    <scope>NUCLEOTIDE SEQUENCE</scope>
    <source>
        <strain evidence="1">DSM 18131</strain>
    </source>
</reference>
<keyword evidence="2" id="KW-1185">Reference proteome</keyword>
<dbReference type="EMBL" id="JAGGJR010000013">
    <property type="protein sequence ID" value="MBP1875962.1"/>
    <property type="molecule type" value="Genomic_DNA"/>
</dbReference>